<dbReference type="Gene3D" id="2.10.25.10">
    <property type="entry name" value="Laminin"/>
    <property type="match status" value="1"/>
</dbReference>
<sequence length="290" mass="32452">MMNQRFSLGLGLLMMFLTVFSSGFAIEPHCFNVTKTVQIVYRDAQNPVSLTFDWEERQIEGTLGVIFGVVMDRAGKCIVERALTITLATTAKQCPPFTEYDLESWCHNETVSSLKKTNGSLELTVQFSVKSMLKYLNNVTVNNTVLFSSSLQYNYLSTNHSASDRTIQVHISEGQEERENASGGIWNPCQSSPCWNNATCQGMEGWRYNCTCMEGFSGNNCEQGGNPTPEVHPSEAQIRGKDIPSHVIAIIVISSIALILSVIALLYWRRNAIYRRLIRKETQGPELFGV</sequence>
<feature type="chain" id="PRO_5047435624" description="EGF-like domain-containing protein" evidence="3">
    <location>
        <begin position="26"/>
        <end position="290"/>
    </location>
</feature>
<keyword evidence="1" id="KW-1015">Disulfide bond</keyword>
<feature type="domain" description="EGF-like" evidence="4">
    <location>
        <begin position="185"/>
        <end position="222"/>
    </location>
</feature>
<dbReference type="PROSITE" id="PS00022">
    <property type="entry name" value="EGF_1"/>
    <property type="match status" value="1"/>
</dbReference>
<dbReference type="EMBL" id="CALNXI010000963">
    <property type="protein sequence ID" value="CAH3149044.1"/>
    <property type="molecule type" value="Genomic_DNA"/>
</dbReference>
<keyword evidence="1" id="KW-0245">EGF-like domain</keyword>
<gene>
    <name evidence="5" type="ORF">PEVE_00044798</name>
</gene>
<organism evidence="5 6">
    <name type="scientific">Porites evermanni</name>
    <dbReference type="NCBI Taxonomy" id="104178"/>
    <lineage>
        <taxon>Eukaryota</taxon>
        <taxon>Metazoa</taxon>
        <taxon>Cnidaria</taxon>
        <taxon>Anthozoa</taxon>
        <taxon>Hexacorallia</taxon>
        <taxon>Scleractinia</taxon>
        <taxon>Fungiina</taxon>
        <taxon>Poritidae</taxon>
        <taxon>Porites</taxon>
    </lineage>
</organism>
<evidence type="ECO:0000259" key="4">
    <source>
        <dbReference type="PROSITE" id="PS50026"/>
    </source>
</evidence>
<evidence type="ECO:0000256" key="1">
    <source>
        <dbReference type="PROSITE-ProRule" id="PRU00076"/>
    </source>
</evidence>
<comment type="caution">
    <text evidence="5">The sequence shown here is derived from an EMBL/GenBank/DDBJ whole genome shotgun (WGS) entry which is preliminary data.</text>
</comment>
<name>A0ABN8PRM9_9CNID</name>
<keyword evidence="2" id="KW-1133">Transmembrane helix</keyword>
<comment type="caution">
    <text evidence="1">Lacks conserved residue(s) required for the propagation of feature annotation.</text>
</comment>
<accession>A0ABN8PRM9</accession>
<proteinExistence type="predicted"/>
<protein>
    <recommendedName>
        <fullName evidence="4">EGF-like domain-containing protein</fullName>
    </recommendedName>
</protein>
<evidence type="ECO:0000313" key="6">
    <source>
        <dbReference type="Proteomes" id="UP001159427"/>
    </source>
</evidence>
<keyword evidence="3" id="KW-0732">Signal</keyword>
<feature type="disulfide bond" evidence="1">
    <location>
        <begin position="212"/>
        <end position="221"/>
    </location>
</feature>
<keyword evidence="6" id="KW-1185">Reference proteome</keyword>
<reference evidence="5 6" key="1">
    <citation type="submission" date="2022-05" db="EMBL/GenBank/DDBJ databases">
        <authorList>
            <consortium name="Genoscope - CEA"/>
            <person name="William W."/>
        </authorList>
    </citation>
    <scope>NUCLEOTIDE SEQUENCE [LARGE SCALE GENOMIC DNA]</scope>
</reference>
<feature type="signal peptide" evidence="3">
    <location>
        <begin position="1"/>
        <end position="25"/>
    </location>
</feature>
<keyword evidence="2" id="KW-0812">Transmembrane</keyword>
<dbReference type="PROSITE" id="PS01186">
    <property type="entry name" value="EGF_2"/>
    <property type="match status" value="1"/>
</dbReference>
<keyword evidence="2" id="KW-0472">Membrane</keyword>
<dbReference type="Proteomes" id="UP001159427">
    <property type="component" value="Unassembled WGS sequence"/>
</dbReference>
<dbReference type="InterPro" id="IPR000742">
    <property type="entry name" value="EGF"/>
</dbReference>
<dbReference type="SUPFAM" id="SSF57196">
    <property type="entry name" value="EGF/Laminin"/>
    <property type="match status" value="1"/>
</dbReference>
<feature type="transmembrane region" description="Helical" evidence="2">
    <location>
        <begin position="247"/>
        <end position="268"/>
    </location>
</feature>
<evidence type="ECO:0000256" key="3">
    <source>
        <dbReference type="SAM" id="SignalP"/>
    </source>
</evidence>
<dbReference type="PROSITE" id="PS50026">
    <property type="entry name" value="EGF_3"/>
    <property type="match status" value="1"/>
</dbReference>
<dbReference type="CDD" id="cd00054">
    <property type="entry name" value="EGF_CA"/>
    <property type="match status" value="1"/>
</dbReference>
<evidence type="ECO:0000256" key="2">
    <source>
        <dbReference type="SAM" id="Phobius"/>
    </source>
</evidence>
<dbReference type="SMART" id="SM00181">
    <property type="entry name" value="EGF"/>
    <property type="match status" value="1"/>
</dbReference>
<evidence type="ECO:0000313" key="5">
    <source>
        <dbReference type="EMBL" id="CAH3149044.1"/>
    </source>
</evidence>